<accession>E4XTM4</accession>
<dbReference type="EMBL" id="FN653158">
    <property type="protein sequence ID" value="CBY13086.1"/>
    <property type="molecule type" value="Genomic_DNA"/>
</dbReference>
<dbReference type="Proteomes" id="UP000001307">
    <property type="component" value="Unassembled WGS sequence"/>
</dbReference>
<gene>
    <name evidence="1" type="ORF">GSOID_T00003830001</name>
</gene>
<sequence length="336" mass="38514">MDEKIFGESGVFTRFLGTELEKEVDGHTVKYKFPLPVEKTQNSLQRQILPPDMVLRDFSNLTIAFQEKILGQKGIPVMNGKFLAIFMWDSNWGTMQIDLSSITKGSRIEQKEAFVGRGFEVLDGSDIQSTVTNGQVFADGTWRMDVSFLTGQNFSYWGKAKTGWLLEGCFTCLGCAFTASQCLGRVFLMPDQLSMEQATGSLVSSALQKIALPENEEPKDEKTLKKYRKHLMKLEKTLNQMGSKTNPKGSSRSKKFNAGVSDLFFNEDFDIETFYEKLKMFINERFGAKERHFKRQWTKVMMKIMAVCEFDDKSRCPEELRKFESKDQIRLMTARL</sequence>
<organism evidence="1">
    <name type="scientific">Oikopleura dioica</name>
    <name type="common">Tunicate</name>
    <dbReference type="NCBI Taxonomy" id="34765"/>
    <lineage>
        <taxon>Eukaryota</taxon>
        <taxon>Metazoa</taxon>
        <taxon>Chordata</taxon>
        <taxon>Tunicata</taxon>
        <taxon>Appendicularia</taxon>
        <taxon>Copelata</taxon>
        <taxon>Oikopleuridae</taxon>
        <taxon>Oikopleura</taxon>
    </lineage>
</organism>
<evidence type="ECO:0000313" key="2">
    <source>
        <dbReference type="Proteomes" id="UP000001307"/>
    </source>
</evidence>
<dbReference type="InParanoid" id="E4XTM4"/>
<dbReference type="OrthoDB" id="10379306at2759"/>
<reference evidence="1" key="1">
    <citation type="journal article" date="2010" name="Science">
        <title>Plasticity of animal genome architecture unmasked by rapid evolution of a pelagic tunicate.</title>
        <authorList>
            <person name="Denoeud F."/>
            <person name="Henriet S."/>
            <person name="Mungpakdee S."/>
            <person name="Aury J.M."/>
            <person name="Da Silva C."/>
            <person name="Brinkmann H."/>
            <person name="Mikhaleva J."/>
            <person name="Olsen L.C."/>
            <person name="Jubin C."/>
            <person name="Canestro C."/>
            <person name="Bouquet J.M."/>
            <person name="Danks G."/>
            <person name="Poulain J."/>
            <person name="Campsteijn C."/>
            <person name="Adamski M."/>
            <person name="Cross I."/>
            <person name="Yadetie F."/>
            <person name="Muffato M."/>
            <person name="Louis A."/>
            <person name="Butcher S."/>
            <person name="Tsagkogeorga G."/>
            <person name="Konrad A."/>
            <person name="Singh S."/>
            <person name="Jensen M.F."/>
            <person name="Cong E.H."/>
            <person name="Eikeseth-Otteraa H."/>
            <person name="Noel B."/>
            <person name="Anthouard V."/>
            <person name="Porcel B.M."/>
            <person name="Kachouri-Lafond R."/>
            <person name="Nishino A."/>
            <person name="Ugolini M."/>
            <person name="Chourrout P."/>
            <person name="Nishida H."/>
            <person name="Aasland R."/>
            <person name="Huzurbazar S."/>
            <person name="Westhof E."/>
            <person name="Delsuc F."/>
            <person name="Lehrach H."/>
            <person name="Reinhardt R."/>
            <person name="Weissenbach J."/>
            <person name="Roy S.W."/>
            <person name="Artiguenave F."/>
            <person name="Postlethwait J.H."/>
            <person name="Manak J.R."/>
            <person name="Thompson E.M."/>
            <person name="Jaillon O."/>
            <person name="Du Pasquier L."/>
            <person name="Boudinot P."/>
            <person name="Liberles D.A."/>
            <person name="Volff J.N."/>
            <person name="Philippe H."/>
            <person name="Lenhard B."/>
            <person name="Roest Crollius H."/>
            <person name="Wincker P."/>
            <person name="Chourrout D."/>
        </authorList>
    </citation>
    <scope>NUCLEOTIDE SEQUENCE [LARGE SCALE GENOMIC DNA]</scope>
</reference>
<name>E4XTM4_OIKDI</name>
<evidence type="ECO:0000313" key="1">
    <source>
        <dbReference type="EMBL" id="CBY13086.1"/>
    </source>
</evidence>
<dbReference type="AlphaFoldDB" id="E4XTM4"/>
<keyword evidence="2" id="KW-1185">Reference proteome</keyword>
<protein>
    <submittedName>
        <fullName evidence="1">Uncharacterized protein</fullName>
    </submittedName>
</protein>
<proteinExistence type="predicted"/>